<accession>A0A517PX12</accession>
<dbReference type="OrthoDB" id="9940885at2"/>
<evidence type="ECO:0008006" key="4">
    <source>
        <dbReference type="Google" id="ProtNLM"/>
    </source>
</evidence>
<proteinExistence type="predicted"/>
<feature type="transmembrane region" description="Helical" evidence="1">
    <location>
        <begin position="66"/>
        <end position="89"/>
    </location>
</feature>
<reference evidence="2 3" key="1">
    <citation type="submission" date="2019-02" db="EMBL/GenBank/DDBJ databases">
        <title>Deep-cultivation of Planctomycetes and their phenomic and genomic characterization uncovers novel biology.</title>
        <authorList>
            <person name="Wiegand S."/>
            <person name="Jogler M."/>
            <person name="Boedeker C."/>
            <person name="Pinto D."/>
            <person name="Vollmers J."/>
            <person name="Rivas-Marin E."/>
            <person name="Kohn T."/>
            <person name="Peeters S.H."/>
            <person name="Heuer A."/>
            <person name="Rast P."/>
            <person name="Oberbeckmann S."/>
            <person name="Bunk B."/>
            <person name="Jeske O."/>
            <person name="Meyerdierks A."/>
            <person name="Storesund J.E."/>
            <person name="Kallscheuer N."/>
            <person name="Luecker S."/>
            <person name="Lage O.M."/>
            <person name="Pohl T."/>
            <person name="Merkel B.J."/>
            <person name="Hornburger P."/>
            <person name="Mueller R.-W."/>
            <person name="Bruemmer F."/>
            <person name="Labrenz M."/>
            <person name="Spormann A.M."/>
            <person name="Op den Camp H."/>
            <person name="Overmann J."/>
            <person name="Amann R."/>
            <person name="Jetten M.S.M."/>
            <person name="Mascher T."/>
            <person name="Medema M.H."/>
            <person name="Devos D.P."/>
            <person name="Kaster A.-K."/>
            <person name="Ovreas L."/>
            <person name="Rohde M."/>
            <person name="Galperin M.Y."/>
            <person name="Jogler C."/>
        </authorList>
    </citation>
    <scope>NUCLEOTIDE SEQUENCE [LARGE SCALE GENOMIC DNA]</scope>
    <source>
        <strain evidence="2 3">HG66A1</strain>
    </source>
</reference>
<name>A0A517PX12_9PLAN</name>
<keyword evidence="1" id="KW-1133">Transmembrane helix</keyword>
<evidence type="ECO:0000313" key="3">
    <source>
        <dbReference type="Proteomes" id="UP000320421"/>
    </source>
</evidence>
<evidence type="ECO:0000313" key="2">
    <source>
        <dbReference type="EMBL" id="QDT23913.1"/>
    </source>
</evidence>
<sequence>MQLSSDLDPCELIVLDPQQRPLGMSASLTLSSMLVDGLYFLIQILGFAFLCVFLLVFFLFGEDPSLVLGVLMPLVIFYMIFRLGVIFGFRSKRSRLLFKFQQFLQRCLQTAPQEIKVCLSRSQLDLLIADRQDNRDIRQTFTWDQVTALIEEQTDFRLQFPCLPELCLPKEQLPPEWQVALLNDLKDMQLIDQEEQ</sequence>
<organism evidence="2 3">
    <name type="scientific">Gimesia chilikensis</name>
    <dbReference type="NCBI Taxonomy" id="2605989"/>
    <lineage>
        <taxon>Bacteria</taxon>
        <taxon>Pseudomonadati</taxon>
        <taxon>Planctomycetota</taxon>
        <taxon>Planctomycetia</taxon>
        <taxon>Planctomycetales</taxon>
        <taxon>Planctomycetaceae</taxon>
        <taxon>Gimesia</taxon>
    </lineage>
</organism>
<dbReference type="EMBL" id="CP036266">
    <property type="protein sequence ID" value="QDT23913.1"/>
    <property type="molecule type" value="Genomic_DNA"/>
</dbReference>
<dbReference type="AlphaFoldDB" id="A0A517PX12"/>
<dbReference type="RefSeq" id="WP_145192026.1">
    <property type="nucleotide sequence ID" value="NZ_CP036266.1"/>
</dbReference>
<dbReference type="Proteomes" id="UP000320421">
    <property type="component" value="Chromosome"/>
</dbReference>
<evidence type="ECO:0000256" key="1">
    <source>
        <dbReference type="SAM" id="Phobius"/>
    </source>
</evidence>
<keyword evidence="3" id="KW-1185">Reference proteome</keyword>
<keyword evidence="1" id="KW-0472">Membrane</keyword>
<keyword evidence="1" id="KW-0812">Transmembrane</keyword>
<gene>
    <name evidence="2" type="ORF">HG66A1_57390</name>
</gene>
<protein>
    <recommendedName>
        <fullName evidence="4">YcxB-like protein domain-containing protein</fullName>
    </recommendedName>
</protein>
<feature type="transmembrane region" description="Helical" evidence="1">
    <location>
        <begin position="38"/>
        <end position="60"/>
    </location>
</feature>